<name>A0A251SD70_HELAN</name>
<keyword evidence="6" id="KW-0119">Carbohydrate metabolism</keyword>
<dbReference type="InParanoid" id="A0A251SD70"/>
<dbReference type="GO" id="GO:0016787">
    <property type="term" value="F:hydrolase activity"/>
    <property type="evidence" value="ECO:0007669"/>
    <property type="project" value="UniProtKB-KW"/>
</dbReference>
<evidence type="ECO:0000256" key="7">
    <source>
        <dbReference type="ARBA" id="ARBA00031423"/>
    </source>
</evidence>
<evidence type="ECO:0000256" key="6">
    <source>
        <dbReference type="ARBA" id="ARBA00023277"/>
    </source>
</evidence>
<organism evidence="10 11">
    <name type="scientific">Helianthus annuus</name>
    <name type="common">Common sunflower</name>
    <dbReference type="NCBI Taxonomy" id="4232"/>
    <lineage>
        <taxon>Eukaryota</taxon>
        <taxon>Viridiplantae</taxon>
        <taxon>Streptophyta</taxon>
        <taxon>Embryophyta</taxon>
        <taxon>Tracheophyta</taxon>
        <taxon>Spermatophyta</taxon>
        <taxon>Magnoliopsida</taxon>
        <taxon>eudicotyledons</taxon>
        <taxon>Gunneridae</taxon>
        <taxon>Pentapetalae</taxon>
        <taxon>asterids</taxon>
        <taxon>campanulids</taxon>
        <taxon>Asterales</taxon>
        <taxon>Asteraceae</taxon>
        <taxon>Asteroideae</taxon>
        <taxon>Heliantheae alliance</taxon>
        <taxon>Heliantheae</taxon>
        <taxon>Helianthus</taxon>
    </lineage>
</organism>
<keyword evidence="11" id="KW-1185">Reference proteome</keyword>
<dbReference type="Pfam" id="PF02446">
    <property type="entry name" value="Glyco_hydro_77"/>
    <property type="match status" value="1"/>
</dbReference>
<dbReference type="GO" id="GO:0000025">
    <property type="term" value="P:maltose catabolic process"/>
    <property type="evidence" value="ECO:0000318"/>
    <property type="project" value="GO_Central"/>
</dbReference>
<evidence type="ECO:0000256" key="3">
    <source>
        <dbReference type="ARBA" id="ARBA00012560"/>
    </source>
</evidence>
<dbReference type="InterPro" id="IPR017853">
    <property type="entry name" value="GH"/>
</dbReference>
<dbReference type="STRING" id="4232.A0A251SD70"/>
<evidence type="ECO:0000256" key="8">
    <source>
        <dbReference type="ARBA" id="ARBA00031501"/>
    </source>
</evidence>
<keyword evidence="9" id="KW-1133">Transmembrane helix</keyword>
<accession>A0A251SD70</accession>
<dbReference type="InterPro" id="IPR003385">
    <property type="entry name" value="Glyco_hydro_77"/>
</dbReference>
<dbReference type="EC" id="2.4.1.25" evidence="3"/>
<gene>
    <name evidence="10" type="ORF">HannXRQ_Chr15g0494861</name>
</gene>
<evidence type="ECO:0000313" key="10">
    <source>
        <dbReference type="EMBL" id="OTF96501.1"/>
    </source>
</evidence>
<keyword evidence="9" id="KW-0812">Transmembrane</keyword>
<dbReference type="GO" id="GO:0004134">
    <property type="term" value="F:4-alpha-glucanotransferase activity"/>
    <property type="evidence" value="ECO:0000318"/>
    <property type="project" value="GO_Central"/>
</dbReference>
<comment type="similarity">
    <text evidence="2">Belongs to the disproportionating enzyme family.</text>
</comment>
<dbReference type="SUPFAM" id="SSF51445">
    <property type="entry name" value="(Trans)glycosidases"/>
    <property type="match status" value="1"/>
</dbReference>
<feature type="transmembrane region" description="Helical" evidence="9">
    <location>
        <begin position="7"/>
        <end position="25"/>
    </location>
</feature>
<dbReference type="Proteomes" id="UP000215914">
    <property type="component" value="Chromosome 15"/>
</dbReference>
<dbReference type="Gene3D" id="3.20.20.80">
    <property type="entry name" value="Glycosidases"/>
    <property type="match status" value="1"/>
</dbReference>
<evidence type="ECO:0000256" key="4">
    <source>
        <dbReference type="ARBA" id="ARBA00022676"/>
    </source>
</evidence>
<proteinExistence type="inferred from homology"/>
<evidence type="ECO:0000256" key="5">
    <source>
        <dbReference type="ARBA" id="ARBA00022679"/>
    </source>
</evidence>
<keyword evidence="5" id="KW-0808">Transferase</keyword>
<dbReference type="PANTHER" id="PTHR32438">
    <property type="entry name" value="4-ALPHA-GLUCANOTRANSFERASE DPE1, CHLOROPLASTIC/AMYLOPLASTIC"/>
    <property type="match status" value="1"/>
</dbReference>
<evidence type="ECO:0000256" key="1">
    <source>
        <dbReference type="ARBA" id="ARBA00000439"/>
    </source>
</evidence>
<evidence type="ECO:0000313" key="11">
    <source>
        <dbReference type="Proteomes" id="UP000215914"/>
    </source>
</evidence>
<comment type="catalytic activity">
    <reaction evidence="1">
        <text>Transfers a segment of a (1-&gt;4)-alpha-D-glucan to a new position in an acceptor, which may be glucose or a (1-&gt;4)-alpha-D-glucan.</text>
        <dbReference type="EC" id="2.4.1.25"/>
    </reaction>
</comment>
<evidence type="ECO:0000256" key="9">
    <source>
        <dbReference type="SAM" id="Phobius"/>
    </source>
</evidence>
<dbReference type="GO" id="GO:0000272">
    <property type="term" value="P:polysaccharide catabolic process"/>
    <property type="evidence" value="ECO:0000318"/>
    <property type="project" value="GO_Central"/>
</dbReference>
<keyword evidence="4" id="KW-0328">Glycosyltransferase</keyword>
<reference evidence="11" key="1">
    <citation type="journal article" date="2017" name="Nature">
        <title>The sunflower genome provides insights into oil metabolism, flowering and Asterid evolution.</title>
        <authorList>
            <person name="Badouin H."/>
            <person name="Gouzy J."/>
            <person name="Grassa C.J."/>
            <person name="Murat F."/>
            <person name="Staton S.E."/>
            <person name="Cottret L."/>
            <person name="Lelandais-Briere C."/>
            <person name="Owens G.L."/>
            <person name="Carrere S."/>
            <person name="Mayjonade B."/>
            <person name="Legrand L."/>
            <person name="Gill N."/>
            <person name="Kane N.C."/>
            <person name="Bowers J.E."/>
            <person name="Hubner S."/>
            <person name="Bellec A."/>
            <person name="Berard A."/>
            <person name="Berges H."/>
            <person name="Blanchet N."/>
            <person name="Boniface M.C."/>
            <person name="Brunel D."/>
            <person name="Catrice O."/>
            <person name="Chaidir N."/>
            <person name="Claudel C."/>
            <person name="Donnadieu C."/>
            <person name="Faraut T."/>
            <person name="Fievet G."/>
            <person name="Helmstetter N."/>
            <person name="King M."/>
            <person name="Knapp S.J."/>
            <person name="Lai Z."/>
            <person name="Le Paslier M.C."/>
            <person name="Lippi Y."/>
            <person name="Lorenzon L."/>
            <person name="Mandel J.R."/>
            <person name="Marage G."/>
            <person name="Marchand G."/>
            <person name="Marquand E."/>
            <person name="Bret-Mestries E."/>
            <person name="Morien E."/>
            <person name="Nambeesan S."/>
            <person name="Nguyen T."/>
            <person name="Pegot-Espagnet P."/>
            <person name="Pouilly N."/>
            <person name="Raftis F."/>
            <person name="Sallet E."/>
            <person name="Schiex T."/>
            <person name="Thomas J."/>
            <person name="Vandecasteele C."/>
            <person name="Vares D."/>
            <person name="Vear F."/>
            <person name="Vautrin S."/>
            <person name="Crespi M."/>
            <person name="Mangin B."/>
            <person name="Burke J.M."/>
            <person name="Salse J."/>
            <person name="Munos S."/>
            <person name="Vincourt P."/>
            <person name="Rieseberg L.H."/>
            <person name="Langlade N.B."/>
        </authorList>
    </citation>
    <scope>NUCLEOTIDE SEQUENCE [LARGE SCALE GENOMIC DNA]</scope>
    <source>
        <strain evidence="11">cv. SF193</strain>
    </source>
</reference>
<protein>
    <recommendedName>
        <fullName evidence="3">4-alpha-glucanotransferase</fullName>
        <ecNumber evidence="3">2.4.1.25</ecNumber>
    </recommendedName>
    <alternativeName>
        <fullName evidence="7">Amylomaltase</fullName>
    </alternativeName>
    <alternativeName>
        <fullName evidence="8">Disproportionating enzyme</fullName>
    </alternativeName>
</protein>
<sequence>MKISPDWFRFCYLRLLLMVVVWLSWPFRPLDNPKGFLSLNGDVFSGIVTQDRFDFSRFRHQIYWVQLLVRNRKGFPLLVSGVPPDAFSETGQLWDSPLYDWKAVEEDRFSWWVRHLKRAQDLFDEFRTDHFRGFSGFWVVPSEAKSATRLDGRTCAGGVFVDAAVAGAAPASAAPAMVKPLNMSEVLDASKEKMFASIVPDSSAKVLSRYTEMVDDIIRTQAEKLQQRSELALGVSQGNGLARFDSCIGRTLCLANNFMGRCGSGSS</sequence>
<dbReference type="EMBL" id="CM007904">
    <property type="protein sequence ID" value="OTF96501.1"/>
    <property type="molecule type" value="Genomic_DNA"/>
</dbReference>
<keyword evidence="10" id="KW-0378">Hydrolase</keyword>
<dbReference type="PANTHER" id="PTHR32438:SF5">
    <property type="entry name" value="4-ALPHA-GLUCANOTRANSFERASE DPE1, CHLOROPLASTIC_AMYLOPLASTIC"/>
    <property type="match status" value="1"/>
</dbReference>
<evidence type="ECO:0000256" key="2">
    <source>
        <dbReference type="ARBA" id="ARBA00005684"/>
    </source>
</evidence>
<keyword evidence="9" id="KW-0472">Membrane</keyword>
<dbReference type="AlphaFoldDB" id="A0A251SD70"/>